<name>A0A545U028_9GAMM</name>
<dbReference type="RefSeq" id="WP_142934471.1">
    <property type="nucleotide sequence ID" value="NZ_ML660171.1"/>
</dbReference>
<dbReference type="EMBL" id="VIKS01000015">
    <property type="protein sequence ID" value="TQV82820.1"/>
    <property type="molecule type" value="Genomic_DNA"/>
</dbReference>
<organism evidence="1 2">
    <name type="scientific">Aliikangiella coralliicola</name>
    <dbReference type="NCBI Taxonomy" id="2592383"/>
    <lineage>
        <taxon>Bacteria</taxon>
        <taxon>Pseudomonadati</taxon>
        <taxon>Pseudomonadota</taxon>
        <taxon>Gammaproteobacteria</taxon>
        <taxon>Oceanospirillales</taxon>
        <taxon>Pleioneaceae</taxon>
        <taxon>Aliikangiella</taxon>
    </lineage>
</organism>
<dbReference type="AlphaFoldDB" id="A0A545U028"/>
<accession>A0A545U028</accession>
<reference evidence="1 2" key="1">
    <citation type="submission" date="2019-07" db="EMBL/GenBank/DDBJ databases">
        <title>Draft genome for Aliikangiella sp. M105.</title>
        <authorList>
            <person name="Wang G."/>
        </authorList>
    </citation>
    <scope>NUCLEOTIDE SEQUENCE [LARGE SCALE GENOMIC DNA]</scope>
    <source>
        <strain evidence="1 2">M105</strain>
    </source>
</reference>
<gene>
    <name evidence="1" type="ORF">FLL46_23925</name>
</gene>
<protein>
    <recommendedName>
        <fullName evidence="3">MarR family transcriptional regulator</fullName>
    </recommendedName>
</protein>
<evidence type="ECO:0000313" key="1">
    <source>
        <dbReference type="EMBL" id="TQV82820.1"/>
    </source>
</evidence>
<evidence type="ECO:0008006" key="3">
    <source>
        <dbReference type="Google" id="ProtNLM"/>
    </source>
</evidence>
<proteinExistence type="predicted"/>
<keyword evidence="2" id="KW-1185">Reference proteome</keyword>
<dbReference type="Proteomes" id="UP000315439">
    <property type="component" value="Unassembled WGS sequence"/>
</dbReference>
<sequence length="65" mass="7350">MTTSIDQMRPGMKYTPQMLAKQTGMSVNKVKGELKSALMGGFVEETKVKGQRGKYYETKQIDIFN</sequence>
<comment type="caution">
    <text evidence="1">The sequence shown here is derived from an EMBL/GenBank/DDBJ whole genome shotgun (WGS) entry which is preliminary data.</text>
</comment>
<evidence type="ECO:0000313" key="2">
    <source>
        <dbReference type="Proteomes" id="UP000315439"/>
    </source>
</evidence>